<feature type="compositionally biased region" description="Low complexity" evidence="2">
    <location>
        <begin position="179"/>
        <end position="222"/>
    </location>
</feature>
<proteinExistence type="inferred from homology"/>
<keyword evidence="5" id="KW-1185">Reference proteome</keyword>
<dbReference type="GeneID" id="25270358"/>
<dbReference type="OrthoDB" id="10263625at2759"/>
<dbReference type="GO" id="GO:0031588">
    <property type="term" value="C:nucleotide-activated protein kinase complex"/>
    <property type="evidence" value="ECO:0007669"/>
    <property type="project" value="TreeGrafter"/>
</dbReference>
<dbReference type="PANTHER" id="PTHR10343">
    <property type="entry name" value="5'-AMP-ACTIVATED PROTEIN KINASE , BETA SUBUNIT"/>
    <property type="match status" value="1"/>
</dbReference>
<dbReference type="PANTHER" id="PTHR10343:SF84">
    <property type="entry name" value="5'-AMP-ACTIVATED PROTEIN KINASE SUBUNIT BETA-1"/>
    <property type="match status" value="1"/>
</dbReference>
<feature type="domain" description="AMP-activated protein kinase glycogen-binding" evidence="3">
    <location>
        <begin position="245"/>
        <end position="315"/>
    </location>
</feature>
<protein>
    <submittedName>
        <fullName evidence="4">Alpha amylase domain-containing protein, related</fullName>
    </submittedName>
</protein>
<dbReference type="GO" id="GO:0007165">
    <property type="term" value="P:signal transduction"/>
    <property type="evidence" value="ECO:0007669"/>
    <property type="project" value="TreeGrafter"/>
</dbReference>
<dbReference type="InterPro" id="IPR050827">
    <property type="entry name" value="CRP1_MDG1_kinase"/>
</dbReference>
<comment type="similarity">
    <text evidence="1">Belongs to the 5'-AMP-activated protein kinase beta subunit family.</text>
</comment>
<dbReference type="Gene3D" id="2.60.40.10">
    <property type="entry name" value="Immunoglobulins"/>
    <property type="match status" value="1"/>
</dbReference>
<dbReference type="Proteomes" id="UP000018050">
    <property type="component" value="Unassembled WGS sequence"/>
</dbReference>
<sequence>FHTGGLKDTVVEFVPAAGTGNGFSFMNYTSGDLLYAMERAIRVFDDKEKYTLLRQLARQSVVSCECSSWAWLCEFARLRNKIPINENKVQQIYESLPEWSEGAWRRRKDQLAAAATGIPCPAASSWGSLQEKEQQQQQQQQQQQLQLLQQQAEAAAEFWALPASAASKGRSKKKLRIYTSSSSSSSSTSTSSSGDEPTTARSRTSSSSSSSSSSAEKAASHASRTKKLLPSVIRYIPPQAKPRPRSVAVAGSFDDWRVRRPLTWDNAVQAFSISLALPPGEYTYKLVVDGEWVCCHGSPTARDAGGNENNILRVE</sequence>
<reference evidence="4" key="2">
    <citation type="submission" date="2013-10" db="EMBL/GenBank/DDBJ databases">
        <authorList>
            <person name="Aslett M."/>
        </authorList>
    </citation>
    <scope>NUCLEOTIDE SEQUENCE</scope>
    <source>
        <strain evidence="4">Houghton</strain>
    </source>
</reference>
<dbReference type="InterPro" id="IPR013783">
    <property type="entry name" value="Ig-like_fold"/>
</dbReference>
<evidence type="ECO:0000256" key="1">
    <source>
        <dbReference type="ARBA" id="ARBA00010926"/>
    </source>
</evidence>
<dbReference type="SUPFAM" id="SSF81296">
    <property type="entry name" value="E set domains"/>
    <property type="match status" value="1"/>
</dbReference>
<evidence type="ECO:0000313" key="5">
    <source>
        <dbReference type="Proteomes" id="UP000018050"/>
    </source>
</evidence>
<dbReference type="GO" id="GO:0005737">
    <property type="term" value="C:cytoplasm"/>
    <property type="evidence" value="ECO:0007669"/>
    <property type="project" value="TreeGrafter"/>
</dbReference>
<dbReference type="SUPFAM" id="SSF53756">
    <property type="entry name" value="UDP-Glycosyltransferase/glycogen phosphorylase"/>
    <property type="match status" value="1"/>
</dbReference>
<accession>U6GD47</accession>
<name>U6GD47_EIMAC</name>
<evidence type="ECO:0000259" key="3">
    <source>
        <dbReference type="Pfam" id="PF16561"/>
    </source>
</evidence>
<organism evidence="4 5">
    <name type="scientific">Eimeria acervulina</name>
    <name type="common">Coccidian parasite</name>
    <dbReference type="NCBI Taxonomy" id="5801"/>
    <lineage>
        <taxon>Eukaryota</taxon>
        <taxon>Sar</taxon>
        <taxon>Alveolata</taxon>
        <taxon>Apicomplexa</taxon>
        <taxon>Conoidasida</taxon>
        <taxon>Coccidia</taxon>
        <taxon>Eucoccidiorida</taxon>
        <taxon>Eimeriorina</taxon>
        <taxon>Eimeriidae</taxon>
        <taxon>Eimeria</taxon>
    </lineage>
</organism>
<dbReference type="RefSeq" id="XP_013252341.1">
    <property type="nucleotide sequence ID" value="XM_013396887.1"/>
</dbReference>
<gene>
    <name evidence="4" type="ORF">EAH_00022880</name>
</gene>
<dbReference type="AlphaFoldDB" id="U6GD47"/>
<evidence type="ECO:0000313" key="4">
    <source>
        <dbReference type="EMBL" id="CDI77268.1"/>
    </source>
</evidence>
<dbReference type="GO" id="GO:0005634">
    <property type="term" value="C:nucleus"/>
    <property type="evidence" value="ECO:0007669"/>
    <property type="project" value="TreeGrafter"/>
</dbReference>
<dbReference type="CDD" id="cd02859">
    <property type="entry name" value="E_set_AMPKbeta_like_N"/>
    <property type="match status" value="1"/>
</dbReference>
<dbReference type="Gene3D" id="3.40.50.2000">
    <property type="entry name" value="Glycogen Phosphorylase B"/>
    <property type="match status" value="1"/>
</dbReference>
<evidence type="ECO:0000256" key="2">
    <source>
        <dbReference type="SAM" id="MobiDB-lite"/>
    </source>
</evidence>
<dbReference type="InterPro" id="IPR032640">
    <property type="entry name" value="AMPK1_CBM"/>
</dbReference>
<feature type="non-terminal residue" evidence="4">
    <location>
        <position position="1"/>
    </location>
</feature>
<dbReference type="EMBL" id="HG670600">
    <property type="protein sequence ID" value="CDI77268.1"/>
    <property type="molecule type" value="Genomic_DNA"/>
</dbReference>
<reference evidence="4" key="1">
    <citation type="submission" date="2013-10" db="EMBL/GenBank/DDBJ databases">
        <title>Genomic analysis of the causative agents of coccidiosis in chickens.</title>
        <authorList>
            <person name="Reid A.J."/>
            <person name="Blake D."/>
            <person name="Billington K."/>
            <person name="Browne H."/>
            <person name="Dunn M."/>
            <person name="Hung S."/>
            <person name="Kawahara F."/>
            <person name="Miranda-Saavedra D."/>
            <person name="Mourier T."/>
            <person name="Nagra H."/>
            <person name="Otto T.D."/>
            <person name="Rawlings N."/>
            <person name="Sanchez A."/>
            <person name="Sanders M."/>
            <person name="Subramaniam C."/>
            <person name="Tay Y."/>
            <person name="Dear P."/>
            <person name="Doerig C."/>
            <person name="Gruber A."/>
            <person name="Parkinson J."/>
            <person name="Shirley M."/>
            <person name="Wan K.L."/>
            <person name="Berriman M."/>
            <person name="Tomley F."/>
            <person name="Pain A."/>
        </authorList>
    </citation>
    <scope>NUCLEOTIDE SEQUENCE</scope>
    <source>
        <strain evidence="4">Houghton</strain>
    </source>
</reference>
<dbReference type="InterPro" id="IPR014756">
    <property type="entry name" value="Ig_E-set"/>
</dbReference>
<dbReference type="GO" id="GO:0019901">
    <property type="term" value="F:protein kinase binding"/>
    <property type="evidence" value="ECO:0007669"/>
    <property type="project" value="TreeGrafter"/>
</dbReference>
<dbReference type="VEuPathDB" id="ToxoDB:EAH_00022880"/>
<feature type="region of interest" description="Disordered" evidence="2">
    <location>
        <begin position="172"/>
        <end position="225"/>
    </location>
</feature>
<dbReference type="Pfam" id="PF16561">
    <property type="entry name" value="AMPK1_CBM"/>
    <property type="match status" value="1"/>
</dbReference>